<accession>A0ABM8QTI3</accession>
<comment type="caution">
    <text evidence="1">The sequence shown here is derived from an EMBL/GenBank/DDBJ whole genome shotgun (WGS) entry which is preliminary data.</text>
</comment>
<keyword evidence="2" id="KW-1185">Reference proteome</keyword>
<name>A0ABM8QTI3_9BURK</name>
<dbReference type="EMBL" id="CAJNBK010000002">
    <property type="protein sequence ID" value="CAE6714548.1"/>
    <property type="molecule type" value="Genomic_DNA"/>
</dbReference>
<organism evidence="1 2">
    <name type="scientific">Paraburkholderia haematera</name>
    <dbReference type="NCBI Taxonomy" id="2793077"/>
    <lineage>
        <taxon>Bacteria</taxon>
        <taxon>Pseudomonadati</taxon>
        <taxon>Pseudomonadota</taxon>
        <taxon>Betaproteobacteria</taxon>
        <taxon>Burkholderiales</taxon>
        <taxon>Burkholderiaceae</taxon>
        <taxon>Paraburkholderia</taxon>
    </lineage>
</organism>
<gene>
    <name evidence="1" type="ORF">R69888_01310</name>
</gene>
<protein>
    <recommendedName>
        <fullName evidence="3">Antitoxin VbhA domain-containing protein</fullName>
    </recommendedName>
</protein>
<proteinExistence type="predicted"/>
<sequence length="70" mass="7736">MKDNFLGLKTDQNLLKKLERAADRKPSQAEIIEQRVSYVFGFMKPDSGVTREQVRDVIAGKDGAIGGAAR</sequence>
<dbReference type="RefSeq" id="WP_211610200.1">
    <property type="nucleotide sequence ID" value="NZ_CAJNBK010000002.1"/>
</dbReference>
<reference evidence="1 2" key="1">
    <citation type="submission" date="2021-02" db="EMBL/GenBank/DDBJ databases">
        <authorList>
            <person name="Vanwijnsberghe S."/>
        </authorList>
    </citation>
    <scope>NUCLEOTIDE SEQUENCE [LARGE SCALE GENOMIC DNA]</scope>
    <source>
        <strain evidence="1 2">LMG 31837</strain>
    </source>
</reference>
<evidence type="ECO:0000313" key="2">
    <source>
        <dbReference type="Proteomes" id="UP000672526"/>
    </source>
</evidence>
<evidence type="ECO:0000313" key="1">
    <source>
        <dbReference type="EMBL" id="CAE6714548.1"/>
    </source>
</evidence>
<dbReference type="Proteomes" id="UP000672526">
    <property type="component" value="Unassembled WGS sequence"/>
</dbReference>
<evidence type="ECO:0008006" key="3">
    <source>
        <dbReference type="Google" id="ProtNLM"/>
    </source>
</evidence>